<keyword evidence="7" id="KW-1185">Reference proteome</keyword>
<dbReference type="GO" id="GO:0005524">
    <property type="term" value="F:ATP binding"/>
    <property type="evidence" value="ECO:0007669"/>
    <property type="project" value="UniProtKB-UniRule"/>
</dbReference>
<dbReference type="PANTHER" id="PTHR24359:SF1">
    <property type="entry name" value="INHIBITOR OF NUCLEAR FACTOR KAPPA-B KINASE EPSILON SUBUNIT HOMOLOG 1-RELATED"/>
    <property type="match status" value="1"/>
</dbReference>
<feature type="region of interest" description="Disordered" evidence="4">
    <location>
        <begin position="938"/>
        <end position="957"/>
    </location>
</feature>
<dbReference type="PROSITE" id="PS50011">
    <property type="entry name" value="PROTEIN_KINASE_DOM"/>
    <property type="match status" value="1"/>
</dbReference>
<accession>A0A812SMT2</accession>
<feature type="domain" description="Protein kinase" evidence="5">
    <location>
        <begin position="314"/>
        <end position="650"/>
    </location>
</feature>
<evidence type="ECO:0000256" key="2">
    <source>
        <dbReference type="ARBA" id="ARBA00022840"/>
    </source>
</evidence>
<dbReference type="InterPro" id="IPR000719">
    <property type="entry name" value="Prot_kinase_dom"/>
</dbReference>
<gene>
    <name evidence="6" type="primary">pmk-1</name>
    <name evidence="6" type="ORF">SNEC2469_LOCUS13623</name>
</gene>
<dbReference type="Gene3D" id="1.10.510.10">
    <property type="entry name" value="Transferase(Phosphotransferase) domain 1"/>
    <property type="match status" value="1"/>
</dbReference>
<dbReference type="InterPro" id="IPR017441">
    <property type="entry name" value="Protein_kinase_ATP_BS"/>
</dbReference>
<dbReference type="InterPro" id="IPR036910">
    <property type="entry name" value="HMG_box_dom_sf"/>
</dbReference>
<protein>
    <submittedName>
        <fullName evidence="6">Pmk-1 protein</fullName>
    </submittedName>
</protein>
<dbReference type="PANTHER" id="PTHR24359">
    <property type="entry name" value="SERINE/THREONINE-PROTEIN KINASE SBK1"/>
    <property type="match status" value="1"/>
</dbReference>
<feature type="binding site" evidence="3">
    <location>
        <position position="343"/>
    </location>
    <ligand>
        <name>ATP</name>
        <dbReference type="ChEBI" id="CHEBI:30616"/>
    </ligand>
</feature>
<dbReference type="EMBL" id="CAJNJA010021767">
    <property type="protein sequence ID" value="CAE7481362.1"/>
    <property type="molecule type" value="Genomic_DNA"/>
</dbReference>
<evidence type="ECO:0000313" key="7">
    <source>
        <dbReference type="Proteomes" id="UP000601435"/>
    </source>
</evidence>
<proteinExistence type="predicted"/>
<evidence type="ECO:0000259" key="5">
    <source>
        <dbReference type="PROSITE" id="PS50011"/>
    </source>
</evidence>
<name>A0A812SMT2_9DINO</name>
<keyword evidence="2 3" id="KW-0067">ATP-binding</keyword>
<dbReference type="SUPFAM" id="SSF47095">
    <property type="entry name" value="HMG-box"/>
    <property type="match status" value="1"/>
</dbReference>
<reference evidence="6" key="1">
    <citation type="submission" date="2021-02" db="EMBL/GenBank/DDBJ databases">
        <authorList>
            <person name="Dougan E. K."/>
            <person name="Rhodes N."/>
            <person name="Thang M."/>
            <person name="Chan C."/>
        </authorList>
    </citation>
    <scope>NUCLEOTIDE SEQUENCE</scope>
</reference>
<dbReference type="Proteomes" id="UP000601435">
    <property type="component" value="Unassembled WGS sequence"/>
</dbReference>
<dbReference type="OrthoDB" id="440935at2759"/>
<evidence type="ECO:0000256" key="4">
    <source>
        <dbReference type="SAM" id="MobiDB-lite"/>
    </source>
</evidence>
<keyword evidence="1 3" id="KW-0547">Nucleotide-binding</keyword>
<dbReference type="PROSITE" id="PS00107">
    <property type="entry name" value="PROTEIN_KINASE_ATP"/>
    <property type="match status" value="1"/>
</dbReference>
<dbReference type="PROSITE" id="PS00108">
    <property type="entry name" value="PROTEIN_KINASE_ST"/>
    <property type="match status" value="1"/>
</dbReference>
<dbReference type="Pfam" id="PF00069">
    <property type="entry name" value="Pkinase"/>
    <property type="match status" value="1"/>
</dbReference>
<dbReference type="InterPro" id="IPR011009">
    <property type="entry name" value="Kinase-like_dom_sf"/>
</dbReference>
<dbReference type="SMART" id="SM00220">
    <property type="entry name" value="S_TKc"/>
    <property type="match status" value="1"/>
</dbReference>
<dbReference type="GO" id="GO:0004674">
    <property type="term" value="F:protein serine/threonine kinase activity"/>
    <property type="evidence" value="ECO:0007669"/>
    <property type="project" value="TreeGrafter"/>
</dbReference>
<dbReference type="InterPro" id="IPR008271">
    <property type="entry name" value="Ser/Thr_kinase_AS"/>
</dbReference>
<evidence type="ECO:0000256" key="1">
    <source>
        <dbReference type="ARBA" id="ARBA00022741"/>
    </source>
</evidence>
<organism evidence="6 7">
    <name type="scientific">Symbiodinium necroappetens</name>
    <dbReference type="NCBI Taxonomy" id="1628268"/>
    <lineage>
        <taxon>Eukaryota</taxon>
        <taxon>Sar</taxon>
        <taxon>Alveolata</taxon>
        <taxon>Dinophyceae</taxon>
        <taxon>Suessiales</taxon>
        <taxon>Symbiodiniaceae</taxon>
        <taxon>Symbiodinium</taxon>
    </lineage>
</organism>
<dbReference type="AlphaFoldDB" id="A0A812SMT2"/>
<comment type="caution">
    <text evidence="6">The sequence shown here is derived from an EMBL/GenBank/DDBJ whole genome shotgun (WGS) entry which is preliminary data.</text>
</comment>
<evidence type="ECO:0000256" key="3">
    <source>
        <dbReference type="PROSITE-ProRule" id="PRU10141"/>
    </source>
</evidence>
<evidence type="ECO:0000313" key="6">
    <source>
        <dbReference type="EMBL" id="CAE7481362.1"/>
    </source>
</evidence>
<dbReference type="SUPFAM" id="SSF56112">
    <property type="entry name" value="Protein kinase-like (PK-like)"/>
    <property type="match status" value="1"/>
</dbReference>
<sequence length="957" mass="105834">HTEEATIIYSGGCPPRAGRTRRVPCGARKLESITIRFPVQRAKIRAEKKEAFTACGEASTYQGTYSGVSFRPTAEIPLISKDEKAKVLQSAVPDAPELWQDVHGSDVPLFWQESKPIAFYTAVLREYKIQAVFDVTAGTGALMEACLGAGVLYHGLCLNRDHMSWVQAVADREGAKGVRKHFKNILESLVPAGQDDQEEARAAAVKAGLAPPARRAFPLFVKENNRIEKGGSKRAFQNELKRLGKVWSRLPAASKQPYYDKSNAEFVRQRDALAAHGVFCGGQHPQNPGPVMEAPVSKTACIGPYVLEAHESSGAAPVRLGTGAYGKVYKCKCLETGRQLAVKAFYGRFAGDEAAQEIKLYRHLIANLLHSDLHFFPVLHASDAASEPYPWLAMEYAGPCLSGILRTKPKLPRPSVFAIVAQLKFALMALHQAGILHLDVKPANILFCEQLQQLKLCDMGMAEMRDVAMNDLRYTEYVTYPFRPPELLDIDGNKELQRLHRLLTPAVDQWSFGCTIFYVATSKSLMEGLVGKADGFSKATLSVWCANWSQLANPKQAKRAKLSSKVQQLYSRLQLAADLQGSILKACNPKVVKLCLAGVQLISLAAFLFRDLQDDAFLAAYLLYRSSAANPKVKVDTSVYKILMFANPLFSPGWTVIHTFRPQVLHSKRLRSAMLMLALFFLSEARSSKEHKLCLAATIVKYFKATGGVHTRKRFLADKTTSKRNVKQGTRAKAETVIKHNKDMNRFLLADALGLAAVFVDGRLSKHFQGQQSKTWVVSQDVPHGCNIHRPARQLDDIPFEASRLMPLHILGTLQWLGRLTVGPDDLHGAFWNGTNARVFQSWTGGKSVSQVLENVQSHLEEHRLALKARKADTKALAKLQRTLTPAMISWNACQAVTCLSNFAFQKRSKWLGTTRPVLNDKLAAFLERLAALSSERQVRSGTQALRSPGPQVPGSS</sequence>
<feature type="non-terminal residue" evidence="6">
    <location>
        <position position="957"/>
    </location>
</feature>